<dbReference type="Proteomes" id="UP000193689">
    <property type="component" value="Unassembled WGS sequence"/>
</dbReference>
<dbReference type="Pfam" id="PF11635">
    <property type="entry name" value="Med16_N"/>
    <property type="match status" value="1"/>
</dbReference>
<evidence type="ECO:0000256" key="6">
    <source>
        <dbReference type="ARBA" id="ARBA00023163"/>
    </source>
</evidence>
<evidence type="ECO:0000256" key="2">
    <source>
        <dbReference type="ARBA" id="ARBA00006543"/>
    </source>
</evidence>
<evidence type="ECO:0000256" key="1">
    <source>
        <dbReference type="ARBA" id="ARBA00004123"/>
    </source>
</evidence>
<evidence type="ECO:0000259" key="12">
    <source>
        <dbReference type="Pfam" id="PF20719"/>
    </source>
</evidence>
<feature type="domain" description="Mediator complex subunit 16 C-terminal" evidence="12">
    <location>
        <begin position="866"/>
        <end position="962"/>
    </location>
</feature>
<keyword evidence="6 9" id="KW-0804">Transcription</keyword>
<evidence type="ECO:0000313" key="14">
    <source>
        <dbReference type="Proteomes" id="UP000193689"/>
    </source>
</evidence>
<dbReference type="InterPro" id="IPR048338">
    <property type="entry name" value="Mediator_Med16"/>
</dbReference>
<evidence type="ECO:0000256" key="8">
    <source>
        <dbReference type="ARBA" id="ARBA00032015"/>
    </source>
</evidence>
<keyword evidence="14" id="KW-1185">Reference proteome</keyword>
<dbReference type="AlphaFoldDB" id="A0A1Y2DS43"/>
<evidence type="ECO:0000256" key="3">
    <source>
        <dbReference type="ARBA" id="ARBA00019614"/>
    </source>
</evidence>
<dbReference type="PANTHER" id="PTHR13224:SF6">
    <property type="entry name" value="MEDIATOR OF RNA POLYMERASE II TRANSCRIPTION SUBUNIT 16"/>
    <property type="match status" value="1"/>
</dbReference>
<comment type="subcellular location">
    <subcellularLocation>
        <location evidence="1 9">Nucleus</location>
    </subcellularLocation>
</comment>
<comment type="similarity">
    <text evidence="2 9">Belongs to the Mediator complex subunit 16 family.</text>
</comment>
<evidence type="ECO:0000256" key="10">
    <source>
        <dbReference type="SAM" id="MobiDB-lite"/>
    </source>
</evidence>
<organism evidence="13 14">
    <name type="scientific">Pseudomassariella vexata</name>
    <dbReference type="NCBI Taxonomy" id="1141098"/>
    <lineage>
        <taxon>Eukaryota</taxon>
        <taxon>Fungi</taxon>
        <taxon>Dikarya</taxon>
        <taxon>Ascomycota</taxon>
        <taxon>Pezizomycotina</taxon>
        <taxon>Sordariomycetes</taxon>
        <taxon>Xylariomycetidae</taxon>
        <taxon>Amphisphaeriales</taxon>
        <taxon>Pseudomassariaceae</taxon>
        <taxon>Pseudomassariella</taxon>
    </lineage>
</organism>
<sequence>MPFMMEDSMGGTMQVDLHDVDDLFGDVTLPARAPSKRLLLRLDELRGRGSCQGLAWSKSGTIASISPDGQSLDLRYLRAHPKDATWSLSEPTSCTPWQGPLVGPLAHLSWAPTPNPQLAVIDSVGRVLILNFSPNLNRPSTARRWETDAVDDLNAIVGTYWLNTMPAHKGMANPLHAPAVKHGNGYTYEPSMLISNMPFHPNPSQSALLCVTASGMLKMFWTQNTNKIEETTLELDSVVSADDLVTHAALCSDSRSKSIIVALATASKQLQVVRVVLNWNNPPPQESMKGIPSASQPLSPTLNERLVAVSTWLPGGGSESHLDPCMTQLSHIELLPTMMDQVNRTWLAPVILTVRSFVPTPETPYNQEVQSIIDRWEIVIDQPQTVHSAFEQLGSRRNSVGSQPQAFTKLKKLDTIIMNKIIIGIEVVRMGTVVAFMFSDGAVEYRDRVTMNEVWNAVNLDRINSIYEAGFVQSGGETPCLQTALSPTNFSLVQLGEDGKIQWHGVNYTLGDVSALDDAQHSAVIAALTLSAAQAATSHSNIDDILAVGRRFTHSHRIFAVDWVTEMVKMMRIAVDYSEEAPHDNLVRNNMLQLCLSTLNHLGWRGEYQPRTFHSKLSMLALNLRNIVILITIASNGPGIAKDRSPLDEPEVVDALAGCCKWSMDLLCWLADSLFCLLDDNKFLELLNQQRFSEVTPYLVGRNDVALHMVLSSATRGLISAVCRRIIHLNNLSQRAIQYYESRGAGSTNEASSKGSGALMSLYHAYQKILGYTSTSLIKVQEFDRLLSTLGADIRKSYSSSFANLANAPQQHQNQNNNTPKPDPGEVRIKRAQTACELTLLLAGQPPYPTFLPVVNKFFKEDLAEFRKHTDRAALFFGDYELLEIDDESRALAQRRQKGVRVDMFKRVEIFGRKHSSVPEELPLRRCARCASVMEDIAMVSNKPGINFVLTQQRNCCCGGRLAVLTRGELVG</sequence>
<dbReference type="OrthoDB" id="4139168at2759"/>
<proteinExistence type="inferred from homology"/>
<name>A0A1Y2DS43_9PEZI</name>
<dbReference type="Pfam" id="PF20719">
    <property type="entry name" value="Med16_C"/>
    <property type="match status" value="1"/>
</dbReference>
<dbReference type="GO" id="GO:0045893">
    <property type="term" value="P:positive regulation of DNA-templated transcription"/>
    <property type="evidence" value="ECO:0007669"/>
    <property type="project" value="TreeGrafter"/>
</dbReference>
<evidence type="ECO:0000256" key="9">
    <source>
        <dbReference type="RuleBase" id="RU364149"/>
    </source>
</evidence>
<feature type="domain" description="Mediator complex subunit Med16 N-terminal" evidence="11">
    <location>
        <begin position="148"/>
        <end position="471"/>
    </location>
</feature>
<dbReference type="InterPro" id="IPR021665">
    <property type="entry name" value="Mediator_Med16_N"/>
</dbReference>
<dbReference type="PANTHER" id="PTHR13224">
    <property type="entry name" value="THYROID HORMONE RECEPTOR-ASSOCIATED PROTEIN-RELATED"/>
    <property type="match status" value="1"/>
</dbReference>
<feature type="region of interest" description="Disordered" evidence="10">
    <location>
        <begin position="807"/>
        <end position="826"/>
    </location>
</feature>
<evidence type="ECO:0000256" key="4">
    <source>
        <dbReference type="ARBA" id="ARBA00023015"/>
    </source>
</evidence>
<accession>A0A1Y2DS43</accession>
<keyword evidence="5 9" id="KW-0010">Activator</keyword>
<evidence type="ECO:0000259" key="11">
    <source>
        <dbReference type="Pfam" id="PF11635"/>
    </source>
</evidence>
<comment type="subunit">
    <text evidence="9">Component of the Mediator complex.</text>
</comment>
<gene>
    <name evidence="9" type="primary">MED16</name>
    <name evidence="13" type="ORF">BCR38DRAFT_458702</name>
</gene>
<feature type="compositionally biased region" description="Low complexity" evidence="10">
    <location>
        <begin position="807"/>
        <end position="818"/>
    </location>
</feature>
<dbReference type="GO" id="GO:0016592">
    <property type="term" value="C:mediator complex"/>
    <property type="evidence" value="ECO:0007669"/>
    <property type="project" value="InterPro"/>
</dbReference>
<keyword evidence="7 9" id="KW-0539">Nucleus</keyword>
<dbReference type="InterPro" id="IPR048339">
    <property type="entry name" value="Mediator_Med16_C"/>
</dbReference>
<evidence type="ECO:0000256" key="7">
    <source>
        <dbReference type="ARBA" id="ARBA00023242"/>
    </source>
</evidence>
<keyword evidence="4 9" id="KW-0805">Transcription regulation</keyword>
<evidence type="ECO:0000313" key="13">
    <source>
        <dbReference type="EMBL" id="ORY62102.1"/>
    </source>
</evidence>
<dbReference type="EMBL" id="MCFJ01000009">
    <property type="protein sequence ID" value="ORY62102.1"/>
    <property type="molecule type" value="Genomic_DNA"/>
</dbReference>
<dbReference type="STRING" id="1141098.A0A1Y2DS43"/>
<comment type="caution">
    <text evidence="13">The sequence shown here is derived from an EMBL/GenBank/DDBJ whole genome shotgun (WGS) entry which is preliminary data.</text>
</comment>
<protein>
    <recommendedName>
        <fullName evidence="3 9">Mediator of RNA polymerase II transcription subunit 16</fullName>
    </recommendedName>
    <alternativeName>
        <fullName evidence="8 9">Mediator complex subunit 16</fullName>
    </alternativeName>
</protein>
<comment type="function">
    <text evidence="9">Component of the Mediator complex, a coactivator involved in the regulated transcription of nearly all RNA polymerase II-dependent genes. Mediator functions as a bridge to convey information from gene-specific regulatory proteins to the basal RNA polymerase II transcription machinery. Mediator is recruited to promoters by direct interactions with regulatory proteins and serves as a scaffold for the assembly of a functional preinitiation complex with RNA polymerase II and the general transcription factors.</text>
</comment>
<evidence type="ECO:0000256" key="5">
    <source>
        <dbReference type="ARBA" id="ARBA00023159"/>
    </source>
</evidence>
<dbReference type="InParanoid" id="A0A1Y2DS43"/>
<reference evidence="13 14" key="1">
    <citation type="submission" date="2016-07" db="EMBL/GenBank/DDBJ databases">
        <title>Pervasive Adenine N6-methylation of Active Genes in Fungi.</title>
        <authorList>
            <consortium name="DOE Joint Genome Institute"/>
            <person name="Mondo S.J."/>
            <person name="Dannebaum R.O."/>
            <person name="Kuo R.C."/>
            <person name="Labutti K."/>
            <person name="Haridas S."/>
            <person name="Kuo A."/>
            <person name="Salamov A."/>
            <person name="Ahrendt S.R."/>
            <person name="Lipzen A."/>
            <person name="Sullivan W."/>
            <person name="Andreopoulos W.B."/>
            <person name="Clum A."/>
            <person name="Lindquist E."/>
            <person name="Daum C."/>
            <person name="Ramamoorthy G.K."/>
            <person name="Gryganskyi A."/>
            <person name="Culley D."/>
            <person name="Magnuson J.K."/>
            <person name="James T.Y."/>
            <person name="O'Malley M.A."/>
            <person name="Stajich J.E."/>
            <person name="Spatafora J.W."/>
            <person name="Visel A."/>
            <person name="Grigoriev I.V."/>
        </authorList>
    </citation>
    <scope>NUCLEOTIDE SEQUENCE [LARGE SCALE GENOMIC DNA]</scope>
    <source>
        <strain evidence="13 14">CBS 129021</strain>
    </source>
</reference>